<accession>A0AAU9XA04</accession>
<protein>
    <submittedName>
        <fullName evidence="1">Uncharacterized protein</fullName>
    </submittedName>
</protein>
<gene>
    <name evidence="1" type="ORF">PMEA_00020116</name>
</gene>
<reference evidence="1 2" key="1">
    <citation type="submission" date="2022-05" db="EMBL/GenBank/DDBJ databases">
        <authorList>
            <consortium name="Genoscope - CEA"/>
            <person name="William W."/>
        </authorList>
    </citation>
    <scope>NUCLEOTIDE SEQUENCE [LARGE SCALE GENOMIC DNA]</scope>
</reference>
<dbReference type="Gene3D" id="2.30.30.140">
    <property type="match status" value="1"/>
</dbReference>
<dbReference type="AlphaFoldDB" id="A0AAU9XA04"/>
<dbReference type="Proteomes" id="UP001159428">
    <property type="component" value="Unassembled WGS sequence"/>
</dbReference>
<evidence type="ECO:0000313" key="1">
    <source>
        <dbReference type="EMBL" id="CAH3141948.1"/>
    </source>
</evidence>
<dbReference type="EMBL" id="CALNXJ010000036">
    <property type="protein sequence ID" value="CAH3141948.1"/>
    <property type="molecule type" value="Genomic_DNA"/>
</dbReference>
<name>A0AAU9XA04_9CNID</name>
<sequence length="269" mass="31346">MDAWLSLCGSMVERWSAEFEGFRLDLTRACIRVARFCFLGGSPPITHLICAVQLNMQRAPMLKMAPNRAKQERKIPSFIDECVEAKTKQYKKIKTTDKDIYPVEITQVEKARNMLKIHFKGYSEIFDEWRPCNENNFPVMRLEPVSQRASSRFYICPWRWQQMWIKKYVNQVNFSPFEPFVSSPKSFCASTATVRRVSEDKSPTRKLRVPFPEPKQYPKLMYYTSNCAKFIPRFVFLSFVVVAVVDVVVAKQVAGLGVKQKDEQKDLKL</sequence>
<evidence type="ECO:0000313" key="2">
    <source>
        <dbReference type="Proteomes" id="UP001159428"/>
    </source>
</evidence>
<keyword evidence="2" id="KW-1185">Reference proteome</keyword>
<organism evidence="1 2">
    <name type="scientific">Pocillopora meandrina</name>
    <dbReference type="NCBI Taxonomy" id="46732"/>
    <lineage>
        <taxon>Eukaryota</taxon>
        <taxon>Metazoa</taxon>
        <taxon>Cnidaria</taxon>
        <taxon>Anthozoa</taxon>
        <taxon>Hexacorallia</taxon>
        <taxon>Scleractinia</taxon>
        <taxon>Astrocoeniina</taxon>
        <taxon>Pocilloporidae</taxon>
        <taxon>Pocillopora</taxon>
    </lineage>
</organism>
<proteinExistence type="predicted"/>
<comment type="caution">
    <text evidence="1">The sequence shown here is derived from an EMBL/GenBank/DDBJ whole genome shotgun (WGS) entry which is preliminary data.</text>
</comment>